<keyword evidence="4" id="KW-1185">Reference proteome</keyword>
<proteinExistence type="predicted"/>
<gene>
    <name evidence="3" type="ORF">MEUPH1_LOCUS5773</name>
</gene>
<dbReference type="EMBL" id="CARXXK010000001">
    <property type="protein sequence ID" value="CAI6349179.1"/>
    <property type="molecule type" value="Genomic_DNA"/>
</dbReference>
<evidence type="ECO:0000256" key="1">
    <source>
        <dbReference type="SAM" id="MobiDB-lite"/>
    </source>
</evidence>
<feature type="domain" description="DUF4806" evidence="2">
    <location>
        <begin position="290"/>
        <end position="365"/>
    </location>
</feature>
<protein>
    <recommendedName>
        <fullName evidence="2">DUF4806 domain-containing protein</fullName>
    </recommendedName>
</protein>
<dbReference type="PANTHER" id="PTHR34153:SF2">
    <property type="entry name" value="SI:CH211-262H13.3-RELATED"/>
    <property type="match status" value="1"/>
</dbReference>
<dbReference type="PANTHER" id="PTHR34153">
    <property type="entry name" value="SI:CH211-262H13.3-RELATED-RELATED"/>
    <property type="match status" value="1"/>
</dbReference>
<reference evidence="3 4" key="1">
    <citation type="submission" date="2023-01" db="EMBL/GenBank/DDBJ databases">
        <authorList>
            <person name="Whitehead M."/>
        </authorList>
    </citation>
    <scope>NUCLEOTIDE SEQUENCE [LARGE SCALE GENOMIC DNA]</scope>
</reference>
<evidence type="ECO:0000313" key="4">
    <source>
        <dbReference type="Proteomes" id="UP001160148"/>
    </source>
</evidence>
<sequence length="411" mass="46655">MNTYSVVVFIDDNTIEAVPTSWVKNGMCSWPITKKHSLLRKLIERKSLPNDVEFNQYKIKVLKTTDSLIKAREMTKEGLTKTDISSAEDYDIKHKRKCKKKTSVTTESLLCPSYSASEDESNNNCNDDIVSTFAAVSETRVNGWSPSPKKLKSSQIVNNNPIQFSKNKYVCSKPSVSRQLSYDSTGEKKKIMSKPLTNDETDIDDNTSFESDTVTAPPSESQTGTDRDFQKEVLYRLAFVKHELKRLVNYQMDIAQRIESIETRLDGNNISNTSSNCYNNTSTLNDISDCILPLDNTTDLDTFNDKISGDRAFQINLTNQLSYIGGKHYKSMIKRIMNKLFSDELLQHFSYSGKSGKKLKFSNLAVCSVILDAVKQQSKYKNKVSESEMEEVIKYVLAQAPFNIKRKTQKI</sequence>
<evidence type="ECO:0000313" key="3">
    <source>
        <dbReference type="EMBL" id="CAI6349179.1"/>
    </source>
</evidence>
<feature type="compositionally biased region" description="Polar residues" evidence="1">
    <location>
        <begin position="208"/>
        <end position="224"/>
    </location>
</feature>
<accession>A0AAV0VY46</accession>
<organism evidence="3 4">
    <name type="scientific">Macrosiphum euphorbiae</name>
    <name type="common">potato aphid</name>
    <dbReference type="NCBI Taxonomy" id="13131"/>
    <lineage>
        <taxon>Eukaryota</taxon>
        <taxon>Metazoa</taxon>
        <taxon>Ecdysozoa</taxon>
        <taxon>Arthropoda</taxon>
        <taxon>Hexapoda</taxon>
        <taxon>Insecta</taxon>
        <taxon>Pterygota</taxon>
        <taxon>Neoptera</taxon>
        <taxon>Paraneoptera</taxon>
        <taxon>Hemiptera</taxon>
        <taxon>Sternorrhyncha</taxon>
        <taxon>Aphidomorpha</taxon>
        <taxon>Aphidoidea</taxon>
        <taxon>Aphididae</taxon>
        <taxon>Macrosiphini</taxon>
        <taxon>Macrosiphum</taxon>
    </lineage>
</organism>
<feature type="region of interest" description="Disordered" evidence="1">
    <location>
        <begin position="181"/>
        <end position="227"/>
    </location>
</feature>
<dbReference type="Pfam" id="PF16064">
    <property type="entry name" value="DUF4806"/>
    <property type="match status" value="1"/>
</dbReference>
<comment type="caution">
    <text evidence="3">The sequence shown here is derived from an EMBL/GenBank/DDBJ whole genome shotgun (WGS) entry which is preliminary data.</text>
</comment>
<dbReference type="AlphaFoldDB" id="A0AAV0VY46"/>
<evidence type="ECO:0000259" key="2">
    <source>
        <dbReference type="Pfam" id="PF16064"/>
    </source>
</evidence>
<name>A0AAV0VY46_9HEMI</name>
<dbReference type="InterPro" id="IPR032071">
    <property type="entry name" value="DUF4806"/>
</dbReference>
<dbReference type="Proteomes" id="UP001160148">
    <property type="component" value="Unassembled WGS sequence"/>
</dbReference>